<accession>A0A4P1REK8</accession>
<evidence type="ECO:0000256" key="1">
    <source>
        <dbReference type="ARBA" id="ARBA00004123"/>
    </source>
</evidence>
<evidence type="ECO:0000256" key="6">
    <source>
        <dbReference type="RuleBase" id="RU361124"/>
    </source>
</evidence>
<dbReference type="InterPro" id="IPR024943">
    <property type="entry name" value="Enhancer_polycomb"/>
</dbReference>
<name>A0A4P1REK8_LUPAN</name>
<feature type="compositionally biased region" description="Polar residues" evidence="7">
    <location>
        <begin position="302"/>
        <end position="321"/>
    </location>
</feature>
<keyword evidence="3 6" id="KW-0805">Transcription regulation</keyword>
<evidence type="ECO:0000256" key="3">
    <source>
        <dbReference type="ARBA" id="ARBA00023015"/>
    </source>
</evidence>
<dbReference type="STRING" id="3871.A0A4P1REK8"/>
<evidence type="ECO:0000256" key="4">
    <source>
        <dbReference type="ARBA" id="ARBA00023163"/>
    </source>
</evidence>
<feature type="compositionally biased region" description="Basic and acidic residues" evidence="7">
    <location>
        <begin position="33"/>
        <end position="53"/>
    </location>
</feature>
<feature type="compositionally biased region" description="Polar residues" evidence="7">
    <location>
        <begin position="415"/>
        <end position="427"/>
    </location>
</feature>
<dbReference type="GO" id="GO:0006357">
    <property type="term" value="P:regulation of transcription by RNA polymerase II"/>
    <property type="evidence" value="ECO:0007669"/>
    <property type="project" value="InterPro"/>
</dbReference>
<feature type="region of interest" description="Disordered" evidence="7">
    <location>
        <begin position="408"/>
        <end position="448"/>
    </location>
</feature>
<proteinExistence type="inferred from homology"/>
<keyword evidence="4 6" id="KW-0804">Transcription</keyword>
<dbReference type="Proteomes" id="UP000188354">
    <property type="component" value="Chromosome LG06"/>
</dbReference>
<dbReference type="GO" id="GO:0035267">
    <property type="term" value="C:NuA4 histone acetyltransferase complex"/>
    <property type="evidence" value="ECO:0007669"/>
    <property type="project" value="InterPro"/>
</dbReference>
<feature type="region of interest" description="Disordered" evidence="7">
    <location>
        <begin position="1504"/>
        <end position="1524"/>
    </location>
</feature>
<dbReference type="InterPro" id="IPR019542">
    <property type="entry name" value="Enhancer_polycomb-like_N"/>
</dbReference>
<feature type="region of interest" description="Disordered" evidence="7">
    <location>
        <begin position="26"/>
        <end position="68"/>
    </location>
</feature>
<evidence type="ECO:0000256" key="5">
    <source>
        <dbReference type="ARBA" id="ARBA00023242"/>
    </source>
</evidence>
<dbReference type="SMART" id="SM00333">
    <property type="entry name" value="TUDOR"/>
    <property type="match status" value="1"/>
</dbReference>
<dbReference type="Gene3D" id="2.30.30.140">
    <property type="match status" value="1"/>
</dbReference>
<keyword evidence="10" id="KW-1185">Reference proteome</keyword>
<gene>
    <name evidence="9" type="ORF">TanjilG_01239</name>
</gene>
<comment type="subcellular location">
    <subcellularLocation>
        <location evidence="1 6">Nucleus</location>
    </subcellularLocation>
</comment>
<dbReference type="GO" id="GO:0005634">
    <property type="term" value="C:nucleus"/>
    <property type="evidence" value="ECO:0007669"/>
    <property type="project" value="UniProtKB-SubCell"/>
</dbReference>
<feature type="domain" description="Tudor" evidence="8">
    <location>
        <begin position="342"/>
        <end position="400"/>
    </location>
</feature>
<keyword evidence="5 6" id="KW-0539">Nucleus</keyword>
<reference evidence="9 10" key="1">
    <citation type="journal article" date="2017" name="Plant Biotechnol. J.">
        <title>A comprehensive draft genome sequence for lupin (Lupinus angustifolius), an emerging health food: insights into plant-microbe interactions and legume evolution.</title>
        <authorList>
            <person name="Hane J.K."/>
            <person name="Ming Y."/>
            <person name="Kamphuis L.G."/>
            <person name="Nelson M.N."/>
            <person name="Garg G."/>
            <person name="Atkins C.A."/>
            <person name="Bayer P.E."/>
            <person name="Bravo A."/>
            <person name="Bringans S."/>
            <person name="Cannon S."/>
            <person name="Edwards D."/>
            <person name="Foley R."/>
            <person name="Gao L.L."/>
            <person name="Harrison M.J."/>
            <person name="Huang W."/>
            <person name="Hurgobin B."/>
            <person name="Li S."/>
            <person name="Liu C.W."/>
            <person name="McGrath A."/>
            <person name="Morahan G."/>
            <person name="Murray J."/>
            <person name="Weller J."/>
            <person name="Jian J."/>
            <person name="Singh K.B."/>
        </authorList>
    </citation>
    <scope>NUCLEOTIDE SEQUENCE [LARGE SCALE GENOMIC DNA]</scope>
    <source>
        <strain evidence="10">cv. Tanjil</strain>
        <tissue evidence="9">Whole plant</tissue>
    </source>
</reference>
<dbReference type="InterPro" id="IPR002999">
    <property type="entry name" value="Tudor"/>
</dbReference>
<feature type="region of interest" description="Disordered" evidence="7">
    <location>
        <begin position="302"/>
        <end position="327"/>
    </location>
</feature>
<dbReference type="Gramene" id="OIW09268">
    <property type="protein sequence ID" value="OIW09268"/>
    <property type="gene ID" value="TanjilG_01239"/>
</dbReference>
<evidence type="ECO:0000313" key="9">
    <source>
        <dbReference type="EMBL" id="OIW09268.1"/>
    </source>
</evidence>
<evidence type="ECO:0000256" key="7">
    <source>
        <dbReference type="SAM" id="MobiDB-lite"/>
    </source>
</evidence>
<dbReference type="Pfam" id="PF10513">
    <property type="entry name" value="EPL1"/>
    <property type="match status" value="1"/>
</dbReference>
<evidence type="ECO:0000259" key="8">
    <source>
        <dbReference type="SMART" id="SM00333"/>
    </source>
</evidence>
<evidence type="ECO:0000313" key="10">
    <source>
        <dbReference type="Proteomes" id="UP000188354"/>
    </source>
</evidence>
<feature type="compositionally biased region" description="Polar residues" evidence="7">
    <location>
        <begin position="1504"/>
        <end position="1516"/>
    </location>
</feature>
<comment type="similarity">
    <text evidence="2 6">Belongs to the enhancer of polycomb family.</text>
</comment>
<organism evidence="9 10">
    <name type="scientific">Lupinus angustifolius</name>
    <name type="common">Narrow-leaved blue lupine</name>
    <dbReference type="NCBI Taxonomy" id="3871"/>
    <lineage>
        <taxon>Eukaryota</taxon>
        <taxon>Viridiplantae</taxon>
        <taxon>Streptophyta</taxon>
        <taxon>Embryophyta</taxon>
        <taxon>Tracheophyta</taxon>
        <taxon>Spermatophyta</taxon>
        <taxon>Magnoliopsida</taxon>
        <taxon>eudicotyledons</taxon>
        <taxon>Gunneridae</taxon>
        <taxon>Pentapetalae</taxon>
        <taxon>rosids</taxon>
        <taxon>fabids</taxon>
        <taxon>Fabales</taxon>
        <taxon>Fabaceae</taxon>
        <taxon>Papilionoideae</taxon>
        <taxon>50 kb inversion clade</taxon>
        <taxon>genistoids sensu lato</taxon>
        <taxon>core genistoids</taxon>
        <taxon>Genisteae</taxon>
        <taxon>Lupinus</taxon>
    </lineage>
</organism>
<dbReference type="PANTHER" id="PTHR14898">
    <property type="entry name" value="ENHANCER OF POLYCOMB"/>
    <property type="match status" value="1"/>
</dbReference>
<feature type="compositionally biased region" description="Basic residues" evidence="7">
    <location>
        <begin position="213"/>
        <end position="224"/>
    </location>
</feature>
<feature type="compositionally biased region" description="Acidic residues" evidence="7">
    <location>
        <begin position="234"/>
        <end position="244"/>
    </location>
</feature>
<sequence length="1605" mass="182418">MESGEENFNGASITKKSRSLDLKSLYKSQLTKESPKKKSLKRDASSLGGDDKKRNRRKKVKKEVSLSRLDNVDSRIKKTLDGEPSSGRQDSLELKFGLNQRLSSSSGPDGVLLCFRDNIVLVPTRKRSERKKIDVLEGLPSYETVHGGQMLKIGRHGVHKGIDSMKVRQKKNSNEFKENKEKGSSNSNSLQRFKGNEYIASHPLVNGAASSLKKSRRKDRRRKTLASVRTSVANEEEPLIDEEEENLEENAARMLSSRFDPSCTGFSSSSKSSRLPSENGLSFWLSSSQNIVNHGSKSWLDSESASVDTSGRNLRPSQQSEDNGKMRKRRHFYDIPLDDVDVQWLLMRRIKVFWPLDHSWYYGLVNDYDKENRLYHIRYDDRDEEWVNLQTERFKLLLLHSELPGNPRWRRASTKSRSSDQPNGSKSINERQRRTTTTTGDDNCGGSSMDSGPIISWLAQSPLQLKSSSHVYKKQKTSVTPQSTNTSVLYGEPVRVKEHLAKNSMGDVKNNLSCDLVSQDNSENLRKESLLQRATSAKDGKHHIVYFRKRFQWAAPRPVIGEPSDRRVEVEGPLCFTYMAGVSKIFWDMESAAFRFDLNLPIRTVLNCYFESESLWLRRAVMLHNYGTVVTKWPRVSLEMLFVDNVVGLRFLLFEGCLDMVVAFVLFVLRLFCQPAPQGKSVDLQWPFTSIGFKFSRVHMIKKPLVFELYSFSKVKNSKWMYLDSKLKRHWLLSKELPLSKCTYDNIQALQNGPSEFPMTSISDPISVKVLDEKSGKKRSPGIYIMGGSKVSTEVDTQSLDASETKFPPFAHSFAATNFLRLHLDFLMKQSTARMNFCGREPMHDQEEFGLVKDDCSGSNLKKHTMTLSKGAAGYEHCCAELDQVIGPSTCSDHILSEKYQDIGLNGAGTSISLGSKRHGTTIPLPEYKSHTSRLELSSLRLSSSIHNDNASDCSHSFNLSVQNPQFEKHVDRDLHRAQHSSDFSWNIDGGVIPSPIPTAPRSYLHRNRNSSLSSHGWSVGKADSFYSGFSVGPRKPRTPVSYSVPFAGFEVSSRHKSHDQKVLPRKRIRKVTEKKSLDVAIVPEKNFESLSCDVNVLITVGDKGWRESRAQVVLELLDHDEWKLSVNLLGITRYSYKANQFLQPGSTNRYTHVMMWKGGKDWTLEFPDRNQWTLFKAMHEECYNRNICAASVKNIPIRGVHLIEENDDSGPEVTYVRSCNYFRQVETDAEMALDPLCVLYDMDSDDEQWISNIQNSEKDNSSLNGLSEKMFEKTIDMFEKAAYAQKCDQFTPDEIEELMVDVGPLCLVKTIYEHWQRKRQKKGMALIRHFQPPLWKRYKQQVKEWEVALSKNNSPYCNGGLDKVATLQKPPMFAFCLKPRGLELVNKGLKHRPQKRVSLSEHTNNILYHDGFHTFERRLSGFAFGDENFIYSGHSYVSMDDSPLSQTPPRVFSLQGPGSMRYHSIDNDEYYRSPVPKFQRGNSSKFGSFMYSNDSQFKASYSQRMSASGKRNGTKLQHLPDGPQRYGSEQLEGPALDEFKLHDAASAAQHAVYIAKFKRHRAHVMQSRADVAIHRAAVALMTAEAMKVSKDSVGGDTEPEVASK</sequence>
<evidence type="ECO:0000256" key="2">
    <source>
        <dbReference type="ARBA" id="ARBA00008035"/>
    </source>
</evidence>
<dbReference type="CDD" id="cd20404">
    <property type="entry name" value="Tudor_Agenet_AtEML-like"/>
    <property type="match status" value="1"/>
</dbReference>
<feature type="region of interest" description="Disordered" evidence="7">
    <location>
        <begin position="208"/>
        <end position="244"/>
    </location>
</feature>
<protein>
    <recommendedName>
        <fullName evidence="6">Enhancer of polycomb-like protein</fullName>
    </recommendedName>
</protein>
<dbReference type="EMBL" id="CM007366">
    <property type="protein sequence ID" value="OIW09268.1"/>
    <property type="molecule type" value="Genomic_DNA"/>
</dbReference>